<dbReference type="STRING" id="1051891.A0A0C3QL61"/>
<name>A0A0C3QL61_9AGAM</name>
<feature type="non-terminal residue" evidence="1">
    <location>
        <position position="1"/>
    </location>
</feature>
<dbReference type="Pfam" id="PF18759">
    <property type="entry name" value="Plavaka"/>
    <property type="match status" value="1"/>
</dbReference>
<proteinExistence type="predicted"/>
<dbReference type="AlphaFoldDB" id="A0A0C3QL61"/>
<dbReference type="OrthoDB" id="2688393at2759"/>
<dbReference type="Proteomes" id="UP000054248">
    <property type="component" value="Unassembled WGS sequence"/>
</dbReference>
<dbReference type="EMBL" id="KN822948">
    <property type="protein sequence ID" value="KIO33395.1"/>
    <property type="molecule type" value="Genomic_DNA"/>
</dbReference>
<dbReference type="HOGENOM" id="CLU_006344_5_2_1"/>
<sequence length="127" mass="14892">KEYEEQAARGEEPWAPFASYQEWEFAHWLIKSGMSQTEMSKFFKLQWNQPESQSFSFSSTKTFLEKIDSLPTGPKFERKEIVLTGDIVDESGERASEVLELWYRNPVECVQELLGNPLFKDYLHYAP</sequence>
<gene>
    <name evidence="1" type="ORF">M407DRAFT_51392</name>
</gene>
<evidence type="ECO:0000313" key="2">
    <source>
        <dbReference type="Proteomes" id="UP000054248"/>
    </source>
</evidence>
<reference evidence="1 2" key="1">
    <citation type="submission" date="2014-04" db="EMBL/GenBank/DDBJ databases">
        <authorList>
            <consortium name="DOE Joint Genome Institute"/>
            <person name="Kuo A."/>
            <person name="Girlanda M."/>
            <person name="Perotto S."/>
            <person name="Kohler A."/>
            <person name="Nagy L.G."/>
            <person name="Floudas D."/>
            <person name="Copeland A."/>
            <person name="Barry K.W."/>
            <person name="Cichocki N."/>
            <person name="Veneault-Fourrey C."/>
            <person name="LaButti K."/>
            <person name="Lindquist E.A."/>
            <person name="Lipzen A."/>
            <person name="Lundell T."/>
            <person name="Morin E."/>
            <person name="Murat C."/>
            <person name="Sun H."/>
            <person name="Tunlid A."/>
            <person name="Henrissat B."/>
            <person name="Grigoriev I.V."/>
            <person name="Hibbett D.S."/>
            <person name="Martin F."/>
            <person name="Nordberg H.P."/>
            <person name="Cantor M.N."/>
            <person name="Hua S.X."/>
        </authorList>
    </citation>
    <scope>NUCLEOTIDE SEQUENCE [LARGE SCALE GENOMIC DNA]</scope>
    <source>
        <strain evidence="1 2">MUT 4182</strain>
    </source>
</reference>
<evidence type="ECO:0000313" key="1">
    <source>
        <dbReference type="EMBL" id="KIO33395.1"/>
    </source>
</evidence>
<reference evidence="2" key="2">
    <citation type="submission" date="2015-01" db="EMBL/GenBank/DDBJ databases">
        <title>Evolutionary Origins and Diversification of the Mycorrhizal Mutualists.</title>
        <authorList>
            <consortium name="DOE Joint Genome Institute"/>
            <consortium name="Mycorrhizal Genomics Consortium"/>
            <person name="Kohler A."/>
            <person name="Kuo A."/>
            <person name="Nagy L.G."/>
            <person name="Floudas D."/>
            <person name="Copeland A."/>
            <person name="Barry K.W."/>
            <person name="Cichocki N."/>
            <person name="Veneault-Fourrey C."/>
            <person name="LaButti K."/>
            <person name="Lindquist E.A."/>
            <person name="Lipzen A."/>
            <person name="Lundell T."/>
            <person name="Morin E."/>
            <person name="Murat C."/>
            <person name="Riley R."/>
            <person name="Ohm R."/>
            <person name="Sun H."/>
            <person name="Tunlid A."/>
            <person name="Henrissat B."/>
            <person name="Grigoriev I.V."/>
            <person name="Hibbett D.S."/>
            <person name="Martin F."/>
        </authorList>
    </citation>
    <scope>NUCLEOTIDE SEQUENCE [LARGE SCALE GENOMIC DNA]</scope>
    <source>
        <strain evidence="2">MUT 4182</strain>
    </source>
</reference>
<dbReference type="InterPro" id="IPR041078">
    <property type="entry name" value="Plavaka"/>
</dbReference>
<protein>
    <submittedName>
        <fullName evidence="1">Uncharacterized protein</fullName>
    </submittedName>
</protein>
<accession>A0A0C3QL61</accession>
<keyword evidence="2" id="KW-1185">Reference proteome</keyword>
<organism evidence="1 2">
    <name type="scientific">Tulasnella calospora MUT 4182</name>
    <dbReference type="NCBI Taxonomy" id="1051891"/>
    <lineage>
        <taxon>Eukaryota</taxon>
        <taxon>Fungi</taxon>
        <taxon>Dikarya</taxon>
        <taxon>Basidiomycota</taxon>
        <taxon>Agaricomycotina</taxon>
        <taxon>Agaricomycetes</taxon>
        <taxon>Cantharellales</taxon>
        <taxon>Tulasnellaceae</taxon>
        <taxon>Tulasnella</taxon>
    </lineage>
</organism>
<feature type="non-terminal residue" evidence="1">
    <location>
        <position position="127"/>
    </location>
</feature>